<protein>
    <submittedName>
        <fullName evidence="2">Uncharacterized protein</fullName>
    </submittedName>
</protein>
<dbReference type="AlphaFoldDB" id="A0A976B219"/>
<evidence type="ECO:0000256" key="1">
    <source>
        <dbReference type="SAM" id="MobiDB-lite"/>
    </source>
</evidence>
<comment type="caution">
    <text evidence="2">The sequence shown here is derived from an EMBL/GenBank/DDBJ whole genome shotgun (WGS) entry which is preliminary data.</text>
</comment>
<feature type="compositionally biased region" description="Basic residues" evidence="1">
    <location>
        <begin position="455"/>
        <end position="470"/>
    </location>
</feature>
<feature type="region of interest" description="Disordered" evidence="1">
    <location>
        <begin position="232"/>
        <end position="273"/>
    </location>
</feature>
<reference evidence="2 3" key="1">
    <citation type="submission" date="2018-01" db="EMBL/GenBank/DDBJ databases">
        <authorList>
            <person name="Clerissi C."/>
        </authorList>
    </citation>
    <scope>NUCLEOTIDE SEQUENCE [LARGE SCALE GENOMIC DNA]</scope>
    <source>
        <strain evidence="2">Cupriavidus taiwanensis STM 8556</strain>
    </source>
</reference>
<dbReference type="EMBL" id="OFTH01000042">
    <property type="protein sequence ID" value="SOZ70739.1"/>
    <property type="molecule type" value="Genomic_DNA"/>
</dbReference>
<dbReference type="Proteomes" id="UP000256952">
    <property type="component" value="Chromosome CBM2613_b"/>
</dbReference>
<feature type="region of interest" description="Disordered" evidence="1">
    <location>
        <begin position="1"/>
        <end position="23"/>
    </location>
</feature>
<feature type="region of interest" description="Disordered" evidence="1">
    <location>
        <begin position="435"/>
        <end position="470"/>
    </location>
</feature>
<feature type="compositionally biased region" description="Basic and acidic residues" evidence="1">
    <location>
        <begin position="142"/>
        <end position="151"/>
    </location>
</feature>
<sequence length="536" mass="57469">MRTGAGARARAAGATGARSGQRPGWLGAVAVGAGPALWRCRLARQSAVPHVAAGLPGLARRTRRLGAALGDGRAQQAPRAVLHRAGDRCAGPDQYPAGQPRRAEKDGGVVRDEPGQRAGQPGRRYPGQRRHAGPGGQGSLQRRPEPGDDAGRGGVPQRTAGADPVRAVHGPRACAAAADRAAAGQQVLCVRPGQRQEHGGVPAGAGAAGIHRQLAQSHRGAVRLEPGYLCQRADRGDRGDPRHHRQCRRQPARRLLRRDDHGGADGLLRRQRRKAGACRDADGIGVRTRRGLAARPVQHTRVRHGSAAGQPGARRARRRGAGADVCLAAAERPGVELLGQQLPARQCAAGLRCALLEQRHHAAAGRPARPVSRHADDEPARHAAHAARAGPRHHAVGRDLRQVCAGRHDRPHHAMEGGLPVDARLWRAHRVRAEFQRPRAEPGQSPRQPEGQVLPRRRAGRRAAGLARRRERRAGLVVGTLEPMAEGALRTKAPRARRSRQRAVRTLWRGARTLCDRSVMRRSMGAGPWRGGQPHF</sequence>
<gene>
    <name evidence="2" type="ORF">CBM2613_B170178</name>
</gene>
<feature type="compositionally biased region" description="Basic residues" evidence="1">
    <location>
        <begin position="241"/>
        <end position="256"/>
    </location>
</feature>
<name>A0A976B219_9BURK</name>
<feature type="region of interest" description="Disordered" evidence="1">
    <location>
        <begin position="69"/>
        <end position="167"/>
    </location>
</feature>
<feature type="compositionally biased region" description="Basic and acidic residues" evidence="1">
    <location>
        <begin position="101"/>
        <end position="115"/>
    </location>
</feature>
<feature type="region of interest" description="Disordered" evidence="1">
    <location>
        <begin position="297"/>
        <end position="318"/>
    </location>
</feature>
<proteinExistence type="predicted"/>
<organism evidence="2 3">
    <name type="scientific">Cupriavidus taiwanensis</name>
    <dbReference type="NCBI Taxonomy" id="164546"/>
    <lineage>
        <taxon>Bacteria</taxon>
        <taxon>Pseudomonadati</taxon>
        <taxon>Pseudomonadota</taxon>
        <taxon>Betaproteobacteria</taxon>
        <taxon>Burkholderiales</taxon>
        <taxon>Burkholderiaceae</taxon>
        <taxon>Cupriavidus</taxon>
    </lineage>
</organism>
<accession>A0A976B219</accession>
<evidence type="ECO:0000313" key="2">
    <source>
        <dbReference type="EMBL" id="SOZ70739.1"/>
    </source>
</evidence>
<feature type="compositionally biased region" description="Low complexity" evidence="1">
    <location>
        <begin position="116"/>
        <end position="125"/>
    </location>
</feature>
<evidence type="ECO:0000313" key="3">
    <source>
        <dbReference type="Proteomes" id="UP000256952"/>
    </source>
</evidence>